<evidence type="ECO:0000256" key="5">
    <source>
        <dbReference type="ARBA" id="ARBA00023136"/>
    </source>
</evidence>
<proteinExistence type="inferred from homology"/>
<feature type="domain" description="GtrA/DPMS transmembrane" evidence="7">
    <location>
        <begin position="22"/>
        <end position="141"/>
    </location>
</feature>
<evidence type="ECO:0000256" key="4">
    <source>
        <dbReference type="ARBA" id="ARBA00022989"/>
    </source>
</evidence>
<keyword evidence="5 6" id="KW-0472">Membrane</keyword>
<comment type="subcellular location">
    <subcellularLocation>
        <location evidence="1">Membrane</location>
        <topology evidence="1">Multi-pass membrane protein</topology>
    </subcellularLocation>
</comment>
<keyword evidence="4 6" id="KW-1133">Transmembrane helix</keyword>
<sequence>MAFLIERIQAMRASGMLDQLVRFGIAGGISTVIYSAVYLPLAYYVFQGPQAVWAVPPAFLVAVACGFPLHSKWSFKGHGTRDNSGRQHLKFVVVQAFGMLLTATFTWILTKWLHMPEWVPLIPAIFVTPLATFGLNRMWVFG</sequence>
<name>A0ABW3H2R4_9SPHN</name>
<keyword evidence="9" id="KW-1185">Reference proteome</keyword>
<dbReference type="InterPro" id="IPR007267">
    <property type="entry name" value="GtrA_DPMS_TM"/>
</dbReference>
<dbReference type="InterPro" id="IPR051401">
    <property type="entry name" value="GtrA_CellWall_Glycosyl"/>
</dbReference>
<dbReference type="EMBL" id="JBHTJG010000001">
    <property type="protein sequence ID" value="MFD0945137.1"/>
    <property type="molecule type" value="Genomic_DNA"/>
</dbReference>
<keyword evidence="3 6" id="KW-0812">Transmembrane</keyword>
<evidence type="ECO:0000256" key="1">
    <source>
        <dbReference type="ARBA" id="ARBA00004141"/>
    </source>
</evidence>
<evidence type="ECO:0000313" key="9">
    <source>
        <dbReference type="Proteomes" id="UP001596977"/>
    </source>
</evidence>
<dbReference type="Pfam" id="PF04138">
    <property type="entry name" value="GtrA_DPMS_TM"/>
    <property type="match status" value="1"/>
</dbReference>
<reference evidence="9" key="1">
    <citation type="journal article" date="2019" name="Int. J. Syst. Evol. Microbiol.">
        <title>The Global Catalogue of Microorganisms (GCM) 10K type strain sequencing project: providing services to taxonomists for standard genome sequencing and annotation.</title>
        <authorList>
            <consortium name="The Broad Institute Genomics Platform"/>
            <consortium name="The Broad Institute Genome Sequencing Center for Infectious Disease"/>
            <person name="Wu L."/>
            <person name="Ma J."/>
        </authorList>
    </citation>
    <scope>NUCLEOTIDE SEQUENCE [LARGE SCALE GENOMIC DNA]</scope>
    <source>
        <strain evidence="9">CCUG 62982</strain>
    </source>
</reference>
<dbReference type="PANTHER" id="PTHR38459:SF1">
    <property type="entry name" value="PROPHAGE BACTOPRENOL-LINKED GLUCOSE TRANSLOCASE HOMOLOG"/>
    <property type="match status" value="1"/>
</dbReference>
<evidence type="ECO:0000313" key="8">
    <source>
        <dbReference type="EMBL" id="MFD0945137.1"/>
    </source>
</evidence>
<feature type="transmembrane region" description="Helical" evidence="6">
    <location>
        <begin position="51"/>
        <end position="70"/>
    </location>
</feature>
<evidence type="ECO:0000256" key="3">
    <source>
        <dbReference type="ARBA" id="ARBA00022692"/>
    </source>
</evidence>
<comment type="caution">
    <text evidence="8">The sequence shown here is derived from an EMBL/GenBank/DDBJ whole genome shotgun (WGS) entry which is preliminary data.</text>
</comment>
<dbReference type="Proteomes" id="UP001596977">
    <property type="component" value="Unassembled WGS sequence"/>
</dbReference>
<dbReference type="PANTHER" id="PTHR38459">
    <property type="entry name" value="PROPHAGE BACTOPRENOL-LINKED GLUCOSE TRANSLOCASE HOMOLOG"/>
    <property type="match status" value="1"/>
</dbReference>
<gene>
    <name evidence="8" type="ORF">ACFQ1E_02170</name>
</gene>
<feature type="transmembrane region" description="Helical" evidence="6">
    <location>
        <begin position="20"/>
        <end position="45"/>
    </location>
</feature>
<evidence type="ECO:0000256" key="6">
    <source>
        <dbReference type="SAM" id="Phobius"/>
    </source>
</evidence>
<comment type="similarity">
    <text evidence="2">Belongs to the GtrA family.</text>
</comment>
<feature type="transmembrane region" description="Helical" evidence="6">
    <location>
        <begin position="91"/>
        <end position="109"/>
    </location>
</feature>
<evidence type="ECO:0000256" key="2">
    <source>
        <dbReference type="ARBA" id="ARBA00009399"/>
    </source>
</evidence>
<protein>
    <submittedName>
        <fullName evidence="8">GtrA family protein</fullName>
    </submittedName>
</protein>
<feature type="transmembrane region" description="Helical" evidence="6">
    <location>
        <begin position="121"/>
        <end position="140"/>
    </location>
</feature>
<evidence type="ECO:0000259" key="7">
    <source>
        <dbReference type="Pfam" id="PF04138"/>
    </source>
</evidence>
<accession>A0ABW3H2R4</accession>
<dbReference type="RefSeq" id="WP_380916239.1">
    <property type="nucleotide sequence ID" value="NZ_JAPDRA010000001.1"/>
</dbReference>
<organism evidence="8 9">
    <name type="scientific">Sphingomonas canadensis</name>
    <dbReference type="NCBI Taxonomy" id="1219257"/>
    <lineage>
        <taxon>Bacteria</taxon>
        <taxon>Pseudomonadati</taxon>
        <taxon>Pseudomonadota</taxon>
        <taxon>Alphaproteobacteria</taxon>
        <taxon>Sphingomonadales</taxon>
        <taxon>Sphingomonadaceae</taxon>
        <taxon>Sphingomonas</taxon>
    </lineage>
</organism>